<evidence type="ECO:0000313" key="1">
    <source>
        <dbReference type="EMBL" id="PJZ07231.1"/>
    </source>
</evidence>
<keyword evidence="2" id="KW-1185">Reference proteome</keyword>
<dbReference type="EMBL" id="PIQI01000003">
    <property type="protein sequence ID" value="PJZ07231.1"/>
    <property type="molecule type" value="Genomic_DNA"/>
</dbReference>
<dbReference type="InterPro" id="IPR022597">
    <property type="entry name" value="GhoS"/>
</dbReference>
<proteinExistence type="predicted"/>
<dbReference type="RefSeq" id="WP_100699875.1">
    <property type="nucleotide sequence ID" value="NZ_MLFP01000018.1"/>
</dbReference>
<organism evidence="1 2">
    <name type="scientific">Pantoea rodasii</name>
    <dbReference type="NCBI Taxonomy" id="1076549"/>
    <lineage>
        <taxon>Bacteria</taxon>
        <taxon>Pseudomonadati</taxon>
        <taxon>Pseudomonadota</taxon>
        <taxon>Gammaproteobacteria</taxon>
        <taxon>Enterobacterales</taxon>
        <taxon>Erwiniaceae</taxon>
        <taxon>Pantoea</taxon>
    </lineage>
</organism>
<sequence>MSDHDLKRYIVTLNYANESLGDLQSLNSVMVSGGYSTTLHDDEGHSHELGTNSFGIISALDEHELAAHAAGLADVALHREAHVEVTTLQAFLKAQP</sequence>
<dbReference type="InterPro" id="IPR038241">
    <property type="entry name" value="GhoS_sf"/>
</dbReference>
<reference evidence="1 2" key="1">
    <citation type="submission" date="2017-11" db="EMBL/GenBank/DDBJ databases">
        <title>The genome sequence of Pantoea rodasii DSM 26611.</title>
        <authorList>
            <person name="Gao J."/>
            <person name="Mao X."/>
            <person name="Sun J."/>
        </authorList>
    </citation>
    <scope>NUCLEOTIDE SEQUENCE [LARGE SCALE GENOMIC DNA]</scope>
    <source>
        <strain evidence="1 2">DSM 26611</strain>
    </source>
</reference>
<dbReference type="GO" id="GO:0004521">
    <property type="term" value="F:RNA endonuclease activity"/>
    <property type="evidence" value="ECO:0007669"/>
    <property type="project" value="InterPro"/>
</dbReference>
<evidence type="ECO:0000313" key="2">
    <source>
        <dbReference type="Proteomes" id="UP000232062"/>
    </source>
</evidence>
<dbReference type="Gene3D" id="3.30.70.2360">
    <property type="match status" value="1"/>
</dbReference>
<dbReference type="Proteomes" id="UP000232062">
    <property type="component" value="Unassembled WGS sequence"/>
</dbReference>
<dbReference type="AlphaFoldDB" id="A0A2M9WI53"/>
<dbReference type="Pfam" id="PF11080">
    <property type="entry name" value="GhoS"/>
    <property type="match status" value="1"/>
</dbReference>
<comment type="caution">
    <text evidence="1">The sequence shown here is derived from an EMBL/GenBank/DDBJ whole genome shotgun (WGS) entry which is preliminary data.</text>
</comment>
<protein>
    <submittedName>
        <fullName evidence="1">Uncharacterized protein</fullName>
    </submittedName>
</protein>
<accession>A0A2M9WI53</accession>
<gene>
    <name evidence="1" type="ORF">PRCB_00760</name>
</gene>
<name>A0A2M9WI53_9GAMM</name>
<dbReference type="OrthoDB" id="6490595at2"/>
<dbReference type="STRING" id="1076549.HA45_18940"/>